<feature type="domain" description="PH" evidence="6">
    <location>
        <begin position="575"/>
        <end position="713"/>
    </location>
</feature>
<dbReference type="GO" id="GO:0005085">
    <property type="term" value="F:guanyl-nucleotide exchange factor activity"/>
    <property type="evidence" value="ECO:0007669"/>
    <property type="project" value="UniProtKB-KW"/>
</dbReference>
<evidence type="ECO:0000256" key="5">
    <source>
        <dbReference type="SAM" id="MobiDB-lite"/>
    </source>
</evidence>
<dbReference type="GO" id="GO:0043197">
    <property type="term" value="C:dendritic spine"/>
    <property type="evidence" value="ECO:0007669"/>
    <property type="project" value="UniProtKB-SubCell"/>
</dbReference>
<dbReference type="PROSITE" id="PS50003">
    <property type="entry name" value="PH_DOMAIN"/>
    <property type="match status" value="1"/>
</dbReference>
<evidence type="ECO:0000256" key="1">
    <source>
        <dbReference type="ARBA" id="ARBA00004489"/>
    </source>
</evidence>
<dbReference type="Gene3D" id="4.10.280.30">
    <property type="entry name" value="Bcr-Abl oncoprotein oligomerisation domain"/>
    <property type="match status" value="1"/>
</dbReference>
<dbReference type="InterPro" id="IPR011993">
    <property type="entry name" value="PH-like_dom_sf"/>
</dbReference>
<dbReference type="Pfam" id="PF22697">
    <property type="entry name" value="SOS1_NGEF_PH"/>
    <property type="match status" value="1"/>
</dbReference>
<feature type="region of interest" description="Disordered" evidence="5">
    <location>
        <begin position="93"/>
        <end position="121"/>
    </location>
</feature>
<dbReference type="GO" id="GO:0016020">
    <property type="term" value="C:membrane"/>
    <property type="evidence" value="ECO:0007669"/>
    <property type="project" value="TreeGrafter"/>
</dbReference>
<dbReference type="Gene3D" id="1.10.555.10">
    <property type="entry name" value="Rho GTPase activation protein"/>
    <property type="match status" value="1"/>
</dbReference>
<evidence type="ECO:0000256" key="2">
    <source>
        <dbReference type="ARBA" id="ARBA00004552"/>
    </source>
</evidence>
<evidence type="ECO:0000259" key="7">
    <source>
        <dbReference type="PROSITE" id="PS50004"/>
    </source>
</evidence>
<dbReference type="Gene3D" id="2.30.29.30">
    <property type="entry name" value="Pleckstrin-homology domain (PH domain)/Phosphotyrosine-binding domain (PTB)"/>
    <property type="match status" value="1"/>
</dbReference>
<dbReference type="CDD" id="cd00160">
    <property type="entry name" value="RhoGEF"/>
    <property type="match status" value="1"/>
</dbReference>
<dbReference type="GO" id="GO:0005096">
    <property type="term" value="F:GTPase activator activity"/>
    <property type="evidence" value="ECO:0007669"/>
    <property type="project" value="UniProtKB-KW"/>
</dbReference>
<dbReference type="InterPro" id="IPR035892">
    <property type="entry name" value="C2_domain_sf"/>
</dbReference>
<dbReference type="SMART" id="SM00324">
    <property type="entry name" value="RhoGAP"/>
    <property type="match status" value="1"/>
</dbReference>
<dbReference type="InterPro" id="IPR055251">
    <property type="entry name" value="SOS1_NGEF_PH"/>
</dbReference>
<dbReference type="InterPro" id="IPR000219">
    <property type="entry name" value="DH_dom"/>
</dbReference>
<evidence type="ECO:0000259" key="9">
    <source>
        <dbReference type="PROSITE" id="PS50238"/>
    </source>
</evidence>
<evidence type="ECO:0000256" key="4">
    <source>
        <dbReference type="ARBA" id="ARBA00022658"/>
    </source>
</evidence>
<dbReference type="InterPro" id="IPR001849">
    <property type="entry name" value="PH_domain"/>
</dbReference>
<evidence type="ECO:0008006" key="12">
    <source>
        <dbReference type="Google" id="ProtNLM"/>
    </source>
</evidence>
<dbReference type="SUPFAM" id="SSF49562">
    <property type="entry name" value="C2 domain (Calcium/lipid-binding domain, CaLB)"/>
    <property type="match status" value="1"/>
</dbReference>
<dbReference type="EMBL" id="OC917924">
    <property type="protein sequence ID" value="CAD7648288.1"/>
    <property type="molecule type" value="Genomic_DNA"/>
</dbReference>
<dbReference type="Gene3D" id="1.20.900.10">
    <property type="entry name" value="Dbl homology (DH) domain"/>
    <property type="match status" value="1"/>
</dbReference>
<dbReference type="SMART" id="SM00233">
    <property type="entry name" value="PH"/>
    <property type="match status" value="1"/>
</dbReference>
<feature type="domain" description="DH" evidence="8">
    <location>
        <begin position="364"/>
        <end position="560"/>
    </location>
</feature>
<dbReference type="SUPFAM" id="SSF50729">
    <property type="entry name" value="PH domain-like"/>
    <property type="match status" value="1"/>
</dbReference>
<keyword evidence="4" id="KW-0344">Guanine-nucleotide releasing factor</keyword>
<dbReference type="Proteomes" id="UP000728032">
    <property type="component" value="Unassembled WGS sequence"/>
</dbReference>
<dbReference type="PANTHER" id="PTHR23182:SF1">
    <property type="entry name" value="RHO GTPASE ACTIVATING PROTEIN AT 1A, ISOFORM E"/>
    <property type="match status" value="1"/>
</dbReference>
<dbReference type="GO" id="GO:0030424">
    <property type="term" value="C:axon"/>
    <property type="evidence" value="ECO:0007669"/>
    <property type="project" value="UniProtKB-SubCell"/>
</dbReference>
<dbReference type="Pfam" id="PF00620">
    <property type="entry name" value="RhoGAP"/>
    <property type="match status" value="1"/>
</dbReference>
<dbReference type="PROSITE" id="PS50010">
    <property type="entry name" value="DH_2"/>
    <property type="match status" value="1"/>
</dbReference>
<dbReference type="SMART" id="SM00325">
    <property type="entry name" value="RhoGEF"/>
    <property type="match status" value="1"/>
</dbReference>
<evidence type="ECO:0000313" key="10">
    <source>
        <dbReference type="EMBL" id="CAD7648288.1"/>
    </source>
</evidence>
<dbReference type="InterPro" id="IPR000008">
    <property type="entry name" value="C2_dom"/>
</dbReference>
<feature type="domain" description="Rho-GAP" evidence="9">
    <location>
        <begin position="873"/>
        <end position="1070"/>
    </location>
</feature>
<dbReference type="InterPro" id="IPR036481">
    <property type="entry name" value="Bcr-Abl_oncoprot_oligo_sf"/>
</dbReference>
<proteinExistence type="predicted"/>
<dbReference type="Pfam" id="PF00621">
    <property type="entry name" value="RhoGEF"/>
    <property type="match status" value="1"/>
</dbReference>
<dbReference type="PROSITE" id="PS50238">
    <property type="entry name" value="RHOGAP"/>
    <property type="match status" value="1"/>
</dbReference>
<feature type="domain" description="C2" evidence="7">
    <location>
        <begin position="723"/>
        <end position="838"/>
    </location>
</feature>
<dbReference type="InterPro" id="IPR035899">
    <property type="entry name" value="DBL_dom_sf"/>
</dbReference>
<dbReference type="PANTHER" id="PTHR23182">
    <property type="entry name" value="BREAKPOINT CLUSTER REGION PROTEIN BCR"/>
    <property type="match status" value="1"/>
</dbReference>
<dbReference type="PROSITE" id="PS50004">
    <property type="entry name" value="C2"/>
    <property type="match status" value="1"/>
</dbReference>
<evidence type="ECO:0000259" key="6">
    <source>
        <dbReference type="PROSITE" id="PS50003"/>
    </source>
</evidence>
<organism evidence="10">
    <name type="scientific">Oppiella nova</name>
    <dbReference type="NCBI Taxonomy" id="334625"/>
    <lineage>
        <taxon>Eukaryota</taxon>
        <taxon>Metazoa</taxon>
        <taxon>Ecdysozoa</taxon>
        <taxon>Arthropoda</taxon>
        <taxon>Chelicerata</taxon>
        <taxon>Arachnida</taxon>
        <taxon>Acari</taxon>
        <taxon>Acariformes</taxon>
        <taxon>Sarcoptiformes</taxon>
        <taxon>Oribatida</taxon>
        <taxon>Brachypylina</taxon>
        <taxon>Oppioidea</taxon>
        <taxon>Oppiidae</taxon>
        <taxon>Oppiella</taxon>
    </lineage>
</organism>
<dbReference type="OrthoDB" id="2155291at2759"/>
<protein>
    <recommendedName>
        <fullName evidence="12">Active breakpoint cluster region-related protein</fullName>
    </recommendedName>
</protein>
<evidence type="ECO:0000256" key="3">
    <source>
        <dbReference type="ARBA" id="ARBA00022468"/>
    </source>
</evidence>
<gene>
    <name evidence="10" type="ORF">ONB1V03_LOCUS6676</name>
</gene>
<dbReference type="InterPro" id="IPR000198">
    <property type="entry name" value="RhoGAP_dom"/>
</dbReference>
<keyword evidence="11" id="KW-1185">Reference proteome</keyword>
<dbReference type="InterPro" id="IPR037769">
    <property type="entry name" value="Abr/Bcr"/>
</dbReference>
<keyword evidence="3" id="KW-0343">GTPase activation</keyword>
<evidence type="ECO:0000259" key="8">
    <source>
        <dbReference type="PROSITE" id="PS50010"/>
    </source>
</evidence>
<feature type="region of interest" description="Disordered" evidence="5">
    <location>
        <begin position="312"/>
        <end position="333"/>
    </location>
</feature>
<dbReference type="AlphaFoldDB" id="A0A7R9LVW1"/>
<dbReference type="InterPro" id="IPR008936">
    <property type="entry name" value="Rho_GTPase_activation_prot"/>
</dbReference>
<dbReference type="SUPFAM" id="SSF48065">
    <property type="entry name" value="DBL homology domain (DH-domain)"/>
    <property type="match status" value="1"/>
</dbReference>
<sequence length="1088" mass="122944">MGESGDDVLADFSQAWAHRFGHDCQLPTAWEDDVRANLLKHQTRVTTLKHELEKEEFYVQYLQKLLHDADRVKGKGRTVLQCLTMSNTLSSVAAGDGHPSDASQVDSHEGSDGTTAMTPVKEKDDQYVTVITVSSYGEIQRPAKVDTKAAKQPLIDNPLYQTSHALPDVSVECEVAKKKRPPTPPRKPKVMTNTNMTSISVLEDHNNGNQLVISRDNSLSKKSIGCIGESGEQSEQSVDTTSVLYDDDENNIYDTVAPDEPSVCNVNANHTKHTTSDLIDSNSSTDNLSAKYYDLNSYANYVNIDYFLRKDETSSRDDSDDNETQVSQSLSSDHEIDDNCQLIKCPIHLRPNKMNAIEVERLTMYKCIIASITESETIYVDCLNTLIQYMKALKSTLGTTHPLLTPEELSTIFYKIPELYSIHWTFLEGLKKLSNSANCDSNETNANNPMIGELFKVLASRLGAYSAFLKNYSKALETVHKCSATNNQFCEITRSIKIMSLKGQSVTIEELLHKPVARVQKNALVLHDLLKYTNEGLNEYKSLKTALKMTQCFLNDLNIAATEQMFPIQDKTQRRLVKESFIVESSDEKRKLRHLFLFNDVIVCAKYKAAAKQKFTFELKSYNMLNEITILDTEISNTRDLIAREEEKEKGKLNTKLLEKLKKKRSDLEAHLVLYLPQLKFSMSHKSGKIYTFYLSSDFERSQWIESIKAWIETCRKNLNPNSLGSFLLRSSKDDDLLFGDLYLTVKHLKGLSREADILFILELDTYGHYIQRGVTHVSRQSLEPHFDQEFVLDLEGTQTLRILCYEEISGQQKPFFRGKASLELSQTWLSDKQSQQMVPILDCILTLNIRYVSSQSQTARFPASKVCGAFGVNVQQVCRKEKTSVPYLITSCIREVERRGMKEVGVYRVSGLSSDVQKLKKSFETNPYEAELLMKEMDIHSVTGLLKLYLRELPESLFTNALYKKYFDAFSELLNMTHQSEKSKRLLSLFAALPQPNQTIVAALIDHFYRVNQFEEHNKMSLHNLATVFGPTVLRAGGGGGHGNPVPSVADSFTAGTIDVMAQAGILYFFLLRRASGISLTTTETQL</sequence>
<accession>A0A7R9LVW1</accession>
<evidence type="ECO:0000313" key="11">
    <source>
        <dbReference type="Proteomes" id="UP000728032"/>
    </source>
</evidence>
<dbReference type="EMBL" id="CAJPVJ010003099">
    <property type="protein sequence ID" value="CAG2167164.1"/>
    <property type="molecule type" value="Genomic_DNA"/>
</dbReference>
<name>A0A7R9LVW1_9ACAR</name>
<dbReference type="SUPFAM" id="SSF48350">
    <property type="entry name" value="GTPase activation domain, GAP"/>
    <property type="match status" value="1"/>
</dbReference>
<dbReference type="GO" id="GO:0007165">
    <property type="term" value="P:signal transduction"/>
    <property type="evidence" value="ECO:0007669"/>
    <property type="project" value="InterPro"/>
</dbReference>
<comment type="subcellular location">
    <subcellularLocation>
        <location evidence="1">Cell projection</location>
        <location evidence="1">Axon</location>
    </subcellularLocation>
    <subcellularLocation>
        <location evidence="2">Cell projection</location>
        <location evidence="2">Dendritic spine</location>
    </subcellularLocation>
</comment>
<reference evidence="10" key="1">
    <citation type="submission" date="2020-11" db="EMBL/GenBank/DDBJ databases">
        <authorList>
            <person name="Tran Van P."/>
        </authorList>
    </citation>
    <scope>NUCLEOTIDE SEQUENCE</scope>
</reference>